<dbReference type="GO" id="GO:0045892">
    <property type="term" value="P:negative regulation of DNA-templated transcription"/>
    <property type="evidence" value="ECO:0007669"/>
    <property type="project" value="TreeGrafter"/>
</dbReference>
<dbReference type="GO" id="GO:0003700">
    <property type="term" value="F:DNA-binding transcription factor activity"/>
    <property type="evidence" value="ECO:0007669"/>
    <property type="project" value="TreeGrafter"/>
</dbReference>
<dbReference type="Proteomes" id="UP000221538">
    <property type="component" value="Unassembled WGS sequence"/>
</dbReference>
<dbReference type="PROSITE" id="PS51078">
    <property type="entry name" value="ICLR_ED"/>
    <property type="match status" value="1"/>
</dbReference>
<evidence type="ECO:0000256" key="2">
    <source>
        <dbReference type="ARBA" id="ARBA00023125"/>
    </source>
</evidence>
<dbReference type="SMART" id="SM00346">
    <property type="entry name" value="HTH_ICLR"/>
    <property type="match status" value="1"/>
</dbReference>
<feature type="domain" description="IclR-ED" evidence="5">
    <location>
        <begin position="75"/>
        <end position="257"/>
    </location>
</feature>
<protein>
    <submittedName>
        <fullName evidence="6">Transcriptional regulator, IclR family</fullName>
    </submittedName>
</protein>
<keyword evidence="2" id="KW-0238">DNA-binding</keyword>
<accession>A0A292ZI94</accession>
<dbReference type="Gene3D" id="3.30.450.40">
    <property type="match status" value="1"/>
</dbReference>
<dbReference type="InterPro" id="IPR036390">
    <property type="entry name" value="WH_DNA-bd_sf"/>
</dbReference>
<dbReference type="PROSITE" id="PS51077">
    <property type="entry name" value="HTH_ICLR"/>
    <property type="match status" value="1"/>
</dbReference>
<name>A0A292ZI94_SPHSA</name>
<dbReference type="RefSeq" id="WP_099186887.1">
    <property type="nucleotide sequence ID" value="NZ_BEWI01000032.1"/>
</dbReference>
<comment type="caution">
    <text evidence="6">The sequence shown here is derived from an EMBL/GenBank/DDBJ whole genome shotgun (WGS) entry which is preliminary data.</text>
</comment>
<evidence type="ECO:0000259" key="5">
    <source>
        <dbReference type="PROSITE" id="PS51078"/>
    </source>
</evidence>
<sequence>MQQAKSEETRARGPKAITRVLDLLALLAGKQDGMSLAELSVVMAVPKSTFIDTLRGLCDMHYLSCQEGRYRLGPAAYHFASRIVRHWSAPELIRALVKQLASETRESVGFAIADWEIGQAIYTEASNSPQPVRYAMQAGLRAPLYASAAGRVLMAFASPEQVEEYLARAHLRKLTDSTRTDPDVIRAGLAAIREQGYCASFGEMLSDTAALAVPVMGPDGDLLGALMLAAPLDRMKQNFERLLNATVEAGRHASAGS</sequence>
<dbReference type="Gene3D" id="1.10.10.10">
    <property type="entry name" value="Winged helix-like DNA-binding domain superfamily/Winged helix DNA-binding domain"/>
    <property type="match status" value="1"/>
</dbReference>
<dbReference type="PANTHER" id="PTHR30136">
    <property type="entry name" value="HELIX-TURN-HELIX TRANSCRIPTIONAL REGULATOR, ICLR FAMILY"/>
    <property type="match status" value="1"/>
</dbReference>
<dbReference type="AlphaFoldDB" id="A0A292ZI94"/>
<evidence type="ECO:0000256" key="1">
    <source>
        <dbReference type="ARBA" id="ARBA00023015"/>
    </source>
</evidence>
<reference evidence="6 7" key="1">
    <citation type="journal article" date="2013" name="Biodegradation">
        <title>Occurrence of 4-tert-butylphenol (4-t-BP) biodegradation in an aquatic sample caused by the presence of Spirodela polyrrhiza and isolation of a 4-t-BP-utilizing bacterium.</title>
        <authorList>
            <person name="Ogata Y."/>
            <person name="Toyama T."/>
            <person name="Yu N."/>
            <person name="Wang X."/>
            <person name="Sei K."/>
            <person name="Ike M."/>
        </authorList>
    </citation>
    <scope>NUCLEOTIDE SEQUENCE [LARGE SCALE GENOMIC DNA]</scope>
    <source>
        <strain evidence="6 7">OMI</strain>
    </source>
</reference>
<dbReference type="InterPro" id="IPR036388">
    <property type="entry name" value="WH-like_DNA-bd_sf"/>
</dbReference>
<evidence type="ECO:0000259" key="4">
    <source>
        <dbReference type="PROSITE" id="PS51077"/>
    </source>
</evidence>
<reference evidence="6 7" key="2">
    <citation type="journal article" date="2013" name="Environ. Sci. Technol.">
        <title>The 4-tert-butylphenol-utilizing bacterium Sphingobium fuliginis OMI can degrade bisphenols via phenolic ring hydroxylation and meta-cleavage pathway.</title>
        <authorList>
            <person name="Ogata Y."/>
            <person name="Goda S."/>
            <person name="Toyama T."/>
            <person name="Sei K."/>
            <person name="Ike M."/>
        </authorList>
    </citation>
    <scope>NUCLEOTIDE SEQUENCE [LARGE SCALE GENOMIC DNA]</scope>
    <source>
        <strain evidence="6 7">OMI</strain>
    </source>
</reference>
<dbReference type="SUPFAM" id="SSF55781">
    <property type="entry name" value="GAF domain-like"/>
    <property type="match status" value="1"/>
</dbReference>
<evidence type="ECO:0000313" key="6">
    <source>
        <dbReference type="EMBL" id="GAY24452.1"/>
    </source>
</evidence>
<dbReference type="InterPro" id="IPR014757">
    <property type="entry name" value="Tscrpt_reg_IclR_C"/>
</dbReference>
<organism evidence="6 7">
    <name type="scientific">Sphingobium fuliginis (strain ATCC 27551)</name>
    <dbReference type="NCBI Taxonomy" id="336203"/>
    <lineage>
        <taxon>Bacteria</taxon>
        <taxon>Pseudomonadati</taxon>
        <taxon>Pseudomonadota</taxon>
        <taxon>Alphaproteobacteria</taxon>
        <taxon>Sphingomonadales</taxon>
        <taxon>Sphingomonadaceae</taxon>
        <taxon>Sphingobium</taxon>
    </lineage>
</organism>
<keyword evidence="1" id="KW-0805">Transcription regulation</keyword>
<dbReference type="EMBL" id="BEWI01000032">
    <property type="protein sequence ID" value="GAY24452.1"/>
    <property type="molecule type" value="Genomic_DNA"/>
</dbReference>
<dbReference type="InterPro" id="IPR050707">
    <property type="entry name" value="HTH_MetabolicPath_Reg"/>
</dbReference>
<dbReference type="PANTHER" id="PTHR30136:SF35">
    <property type="entry name" value="HTH-TYPE TRANSCRIPTIONAL REGULATOR RV1719"/>
    <property type="match status" value="1"/>
</dbReference>
<evidence type="ECO:0000313" key="7">
    <source>
        <dbReference type="Proteomes" id="UP000221538"/>
    </source>
</evidence>
<evidence type="ECO:0000256" key="3">
    <source>
        <dbReference type="ARBA" id="ARBA00023163"/>
    </source>
</evidence>
<keyword evidence="3" id="KW-0804">Transcription</keyword>
<dbReference type="Pfam" id="PF01614">
    <property type="entry name" value="IclR_C"/>
    <property type="match status" value="1"/>
</dbReference>
<feature type="domain" description="HTH iclR-type" evidence="4">
    <location>
        <begin position="14"/>
        <end position="74"/>
    </location>
</feature>
<dbReference type="SUPFAM" id="SSF46785">
    <property type="entry name" value="Winged helix' DNA-binding domain"/>
    <property type="match status" value="1"/>
</dbReference>
<dbReference type="InterPro" id="IPR029016">
    <property type="entry name" value="GAF-like_dom_sf"/>
</dbReference>
<dbReference type="InterPro" id="IPR005471">
    <property type="entry name" value="Tscrpt_reg_IclR_N"/>
</dbReference>
<gene>
    <name evidence="6" type="ORF">SFOMI_5032</name>
</gene>
<dbReference type="GO" id="GO:0003677">
    <property type="term" value="F:DNA binding"/>
    <property type="evidence" value="ECO:0007669"/>
    <property type="project" value="UniProtKB-KW"/>
</dbReference>
<proteinExistence type="predicted"/>